<comment type="caution">
    <text evidence="9">The sequence shown here is derived from an EMBL/GenBank/DDBJ whole genome shotgun (WGS) entry which is preliminary data.</text>
</comment>
<evidence type="ECO:0000256" key="2">
    <source>
        <dbReference type="ARBA" id="ARBA00022448"/>
    </source>
</evidence>
<keyword evidence="2" id="KW-0813">Transport</keyword>
<evidence type="ECO:0000256" key="1">
    <source>
        <dbReference type="ARBA" id="ARBA00004141"/>
    </source>
</evidence>
<feature type="transmembrane region" description="Helical" evidence="7">
    <location>
        <begin position="199"/>
        <end position="223"/>
    </location>
</feature>
<dbReference type="Pfam" id="PF00005">
    <property type="entry name" value="ABC_tran"/>
    <property type="match status" value="1"/>
</dbReference>
<feature type="domain" description="ABC transporter" evidence="8">
    <location>
        <begin position="9"/>
        <end position="59"/>
    </location>
</feature>
<dbReference type="PANTHER" id="PTHR43394">
    <property type="entry name" value="ATP-DEPENDENT PERMEASE MDL1, MITOCHONDRIAL"/>
    <property type="match status" value="1"/>
</dbReference>
<keyword evidence="10" id="KW-1185">Reference proteome</keyword>
<accession>A0AAE1RDG0</accession>
<dbReference type="InterPro" id="IPR003439">
    <property type="entry name" value="ABC_transporter-like_ATP-bd"/>
</dbReference>
<name>A0AAE1RDG0_9SOLA</name>
<keyword evidence="3 7" id="KW-0812">Transmembrane</keyword>
<comment type="subcellular location">
    <subcellularLocation>
        <location evidence="1">Membrane</location>
        <topology evidence="1">Multi-pass membrane protein</topology>
    </subcellularLocation>
</comment>
<dbReference type="GO" id="GO:0005743">
    <property type="term" value="C:mitochondrial inner membrane"/>
    <property type="evidence" value="ECO:0007669"/>
    <property type="project" value="TreeGrafter"/>
</dbReference>
<sequence length="262" mass="29121">MAACVAANAHRFISRLPEGYDTQVGDRGTQLSGGQKQRIALARAMVKDPKILLLDEPTSALDPESEAIVQRAIDKISKGRTTLVIAHRSATLRNAQTTVILDRGSVVETGNHDQLMEKAGAYFGLIKLASEAVPKTISNKGDVPKEMESKYDVSRVKSVYEISRSKYLESMQEGSKEEEQAKMKSYRFSELWKLQRPELIMILVGLIMGMSAGAILSLYPLVLGQALESILLYRHVKIEKGCWIPLLNTSWFWIWVSLLAGV</sequence>
<evidence type="ECO:0000256" key="7">
    <source>
        <dbReference type="SAM" id="Phobius"/>
    </source>
</evidence>
<dbReference type="GO" id="GO:0015421">
    <property type="term" value="F:ABC-type oligopeptide transporter activity"/>
    <property type="evidence" value="ECO:0007669"/>
    <property type="project" value="TreeGrafter"/>
</dbReference>
<dbReference type="GO" id="GO:0090374">
    <property type="term" value="P:oligopeptide export from mitochondrion"/>
    <property type="evidence" value="ECO:0007669"/>
    <property type="project" value="TreeGrafter"/>
</dbReference>
<evidence type="ECO:0000313" key="9">
    <source>
        <dbReference type="EMBL" id="KAK4349816.1"/>
    </source>
</evidence>
<gene>
    <name evidence="9" type="ORF">RND71_029129</name>
</gene>
<evidence type="ECO:0000313" key="10">
    <source>
        <dbReference type="Proteomes" id="UP001291623"/>
    </source>
</evidence>
<dbReference type="GO" id="GO:0016887">
    <property type="term" value="F:ATP hydrolysis activity"/>
    <property type="evidence" value="ECO:0007669"/>
    <property type="project" value="InterPro"/>
</dbReference>
<proteinExistence type="predicted"/>
<evidence type="ECO:0000259" key="8">
    <source>
        <dbReference type="Pfam" id="PF00005"/>
    </source>
</evidence>
<evidence type="ECO:0000256" key="4">
    <source>
        <dbReference type="ARBA" id="ARBA00022737"/>
    </source>
</evidence>
<dbReference type="Proteomes" id="UP001291623">
    <property type="component" value="Unassembled WGS sequence"/>
</dbReference>
<keyword evidence="5 7" id="KW-1133">Transmembrane helix</keyword>
<dbReference type="SUPFAM" id="SSF52540">
    <property type="entry name" value="P-loop containing nucleoside triphosphate hydrolases"/>
    <property type="match status" value="1"/>
</dbReference>
<evidence type="ECO:0000256" key="3">
    <source>
        <dbReference type="ARBA" id="ARBA00022692"/>
    </source>
</evidence>
<dbReference type="InterPro" id="IPR027417">
    <property type="entry name" value="P-loop_NTPase"/>
</dbReference>
<dbReference type="Gene3D" id="1.20.1560.10">
    <property type="entry name" value="ABC transporter type 1, transmembrane domain"/>
    <property type="match status" value="1"/>
</dbReference>
<dbReference type="Gene3D" id="3.40.50.300">
    <property type="entry name" value="P-loop containing nucleotide triphosphate hydrolases"/>
    <property type="match status" value="1"/>
</dbReference>
<dbReference type="GO" id="GO:0005524">
    <property type="term" value="F:ATP binding"/>
    <property type="evidence" value="ECO:0007669"/>
    <property type="project" value="InterPro"/>
</dbReference>
<protein>
    <recommendedName>
        <fullName evidence="8">ABC transporter domain-containing protein</fullName>
    </recommendedName>
</protein>
<dbReference type="InterPro" id="IPR039421">
    <property type="entry name" value="Type_1_exporter"/>
</dbReference>
<organism evidence="9 10">
    <name type="scientific">Anisodus tanguticus</name>
    <dbReference type="NCBI Taxonomy" id="243964"/>
    <lineage>
        <taxon>Eukaryota</taxon>
        <taxon>Viridiplantae</taxon>
        <taxon>Streptophyta</taxon>
        <taxon>Embryophyta</taxon>
        <taxon>Tracheophyta</taxon>
        <taxon>Spermatophyta</taxon>
        <taxon>Magnoliopsida</taxon>
        <taxon>eudicotyledons</taxon>
        <taxon>Gunneridae</taxon>
        <taxon>Pentapetalae</taxon>
        <taxon>asterids</taxon>
        <taxon>lamiids</taxon>
        <taxon>Solanales</taxon>
        <taxon>Solanaceae</taxon>
        <taxon>Solanoideae</taxon>
        <taxon>Hyoscyameae</taxon>
        <taxon>Anisodus</taxon>
    </lineage>
</organism>
<keyword evidence="6 7" id="KW-0472">Membrane</keyword>
<dbReference type="PANTHER" id="PTHR43394:SF11">
    <property type="entry name" value="ATP-BINDING CASSETTE TRANSPORTER"/>
    <property type="match status" value="1"/>
</dbReference>
<dbReference type="AlphaFoldDB" id="A0AAE1RDG0"/>
<dbReference type="EMBL" id="JAVYJV010000016">
    <property type="protein sequence ID" value="KAK4349816.1"/>
    <property type="molecule type" value="Genomic_DNA"/>
</dbReference>
<dbReference type="InterPro" id="IPR036640">
    <property type="entry name" value="ABC1_TM_sf"/>
</dbReference>
<reference evidence="9" key="1">
    <citation type="submission" date="2023-12" db="EMBL/GenBank/DDBJ databases">
        <title>Genome assembly of Anisodus tanguticus.</title>
        <authorList>
            <person name="Wang Y.-J."/>
        </authorList>
    </citation>
    <scope>NUCLEOTIDE SEQUENCE</scope>
    <source>
        <strain evidence="9">KB-2021</strain>
        <tissue evidence="9">Leaf</tissue>
    </source>
</reference>
<evidence type="ECO:0000256" key="5">
    <source>
        <dbReference type="ARBA" id="ARBA00022989"/>
    </source>
</evidence>
<keyword evidence="4" id="KW-0677">Repeat</keyword>
<evidence type="ECO:0000256" key="6">
    <source>
        <dbReference type="ARBA" id="ARBA00023136"/>
    </source>
</evidence>